<evidence type="ECO:0008006" key="3">
    <source>
        <dbReference type="Google" id="ProtNLM"/>
    </source>
</evidence>
<gene>
    <name evidence="1" type="ORF">FYJ85_14705</name>
</gene>
<sequence>MSRFLFQARYNDDLWYRSFDADTTQWNREIKLSAGCKYVFDAAVAAEGNTVAAVWIGLKRGVCRDEFFSCGIFYACSFDGGRSWCKPQIIPGKVSQAGALTLYLIDGTLHLFHDSQYRYRKLTASSRRLSGLIPNTFPGRMNHVF</sequence>
<dbReference type="Proteomes" id="UP000435649">
    <property type="component" value="Unassembled WGS sequence"/>
</dbReference>
<keyword evidence="2" id="KW-1185">Reference proteome</keyword>
<dbReference type="EMBL" id="VUNS01000017">
    <property type="protein sequence ID" value="MST98292.1"/>
    <property type="molecule type" value="Genomic_DNA"/>
</dbReference>
<evidence type="ECO:0000313" key="1">
    <source>
        <dbReference type="EMBL" id="MST98292.1"/>
    </source>
</evidence>
<dbReference type="SUPFAM" id="SSF50939">
    <property type="entry name" value="Sialidases"/>
    <property type="match status" value="1"/>
</dbReference>
<reference evidence="1 2" key="1">
    <citation type="submission" date="2019-08" db="EMBL/GenBank/DDBJ databases">
        <title>In-depth cultivation of the pig gut microbiome towards novel bacterial diversity and tailored functional studies.</title>
        <authorList>
            <person name="Wylensek D."/>
            <person name="Hitch T.C.A."/>
            <person name="Clavel T."/>
        </authorList>
    </citation>
    <scope>NUCLEOTIDE SEQUENCE [LARGE SCALE GENOMIC DNA]</scope>
    <source>
        <strain evidence="1 2">BBE-744-WT-12</strain>
    </source>
</reference>
<organism evidence="1 2">
    <name type="scientific">Victivallis lenta</name>
    <dbReference type="NCBI Taxonomy" id="2606640"/>
    <lineage>
        <taxon>Bacteria</taxon>
        <taxon>Pseudomonadati</taxon>
        <taxon>Lentisphaerota</taxon>
        <taxon>Lentisphaeria</taxon>
        <taxon>Victivallales</taxon>
        <taxon>Victivallaceae</taxon>
        <taxon>Victivallis</taxon>
    </lineage>
</organism>
<dbReference type="RefSeq" id="WP_154419348.1">
    <property type="nucleotide sequence ID" value="NZ_VUNS01000017.1"/>
</dbReference>
<comment type="caution">
    <text evidence="1">The sequence shown here is derived from an EMBL/GenBank/DDBJ whole genome shotgun (WGS) entry which is preliminary data.</text>
</comment>
<dbReference type="AlphaFoldDB" id="A0A844G5X3"/>
<protein>
    <recommendedName>
        <fullName evidence="3">BNR repeat protein</fullName>
    </recommendedName>
</protein>
<name>A0A844G5X3_9BACT</name>
<accession>A0A844G5X3</accession>
<evidence type="ECO:0000313" key="2">
    <source>
        <dbReference type="Proteomes" id="UP000435649"/>
    </source>
</evidence>
<dbReference type="InterPro" id="IPR036278">
    <property type="entry name" value="Sialidase_sf"/>
</dbReference>
<proteinExistence type="predicted"/>